<dbReference type="Gene3D" id="2.40.50.200">
    <property type="entry name" value="Bacterial OB-fold"/>
    <property type="match status" value="1"/>
</dbReference>
<dbReference type="Proteomes" id="UP001150830">
    <property type="component" value="Unassembled WGS sequence"/>
</dbReference>
<reference evidence="3" key="1">
    <citation type="submission" date="2022-11" db="EMBL/GenBank/DDBJ databases">
        <title>Parathalassolutuus dongxingensis gen. nov., sp. nov., a novel member of family Oceanospirillaceae isolated from a coastal shrimp pond in Guangxi, China.</title>
        <authorList>
            <person name="Chen H."/>
        </authorList>
    </citation>
    <scope>NUCLEOTIDE SEQUENCE</scope>
    <source>
        <strain evidence="3">G-43</strain>
    </source>
</reference>
<feature type="chain" id="PRO_5040802830" evidence="2">
    <location>
        <begin position="23"/>
        <end position="117"/>
    </location>
</feature>
<comment type="caution">
    <text evidence="3">The sequence shown here is derived from an EMBL/GenBank/DDBJ whole genome shotgun (WGS) entry which is preliminary data.</text>
</comment>
<proteinExistence type="predicted"/>
<sequence>MSHISALVLSISALTSASMANAEYQGPVQNELNRIDQIIDNGKDDQMVRLQGYLIEKVSNDKYLFSDGQQQIRVEIDDHLFPAEPFDHQDRIEILGEVEKDYLESAEIDVDSLRLLR</sequence>
<name>A0A9X3EP51_9GAMM</name>
<evidence type="ECO:0000313" key="3">
    <source>
        <dbReference type="EMBL" id="MCY0966268.1"/>
    </source>
</evidence>
<dbReference type="RefSeq" id="WP_283174476.1">
    <property type="nucleotide sequence ID" value="NZ_JAPNOA010000039.1"/>
</dbReference>
<dbReference type="AlphaFoldDB" id="A0A9X3EP51"/>
<feature type="signal peptide" evidence="2">
    <location>
        <begin position="1"/>
        <end position="22"/>
    </location>
</feature>
<keyword evidence="4" id="KW-1185">Reference proteome</keyword>
<dbReference type="PANTHER" id="PTHR36571:SF1">
    <property type="entry name" value="PROTEIN YGIW"/>
    <property type="match status" value="1"/>
</dbReference>
<dbReference type="SUPFAM" id="SSF101756">
    <property type="entry name" value="Hypothetical protein YgiW"/>
    <property type="match status" value="1"/>
</dbReference>
<dbReference type="NCBIfam" id="NF033674">
    <property type="entry name" value="stress_OB_fold"/>
    <property type="match status" value="1"/>
</dbReference>
<keyword evidence="1 2" id="KW-0732">Signal</keyword>
<dbReference type="Pfam" id="PF04076">
    <property type="entry name" value="BOF"/>
    <property type="match status" value="1"/>
</dbReference>
<gene>
    <name evidence="3" type="ORF">OUO13_13820</name>
</gene>
<protein>
    <submittedName>
        <fullName evidence="3">NirD/YgiW/YdeI family stress tolerance protein</fullName>
    </submittedName>
</protein>
<dbReference type="EMBL" id="JAPNOA010000039">
    <property type="protein sequence ID" value="MCY0966268.1"/>
    <property type="molecule type" value="Genomic_DNA"/>
</dbReference>
<evidence type="ECO:0000256" key="2">
    <source>
        <dbReference type="SAM" id="SignalP"/>
    </source>
</evidence>
<organism evidence="3 4">
    <name type="scientific">Parathalassolituus penaei</name>
    <dbReference type="NCBI Taxonomy" id="2997323"/>
    <lineage>
        <taxon>Bacteria</taxon>
        <taxon>Pseudomonadati</taxon>
        <taxon>Pseudomonadota</taxon>
        <taxon>Gammaproteobacteria</taxon>
        <taxon>Oceanospirillales</taxon>
        <taxon>Oceanospirillaceae</taxon>
        <taxon>Parathalassolituus</taxon>
    </lineage>
</organism>
<dbReference type="InterPro" id="IPR036700">
    <property type="entry name" value="BOBF_sf"/>
</dbReference>
<dbReference type="InterPro" id="IPR005220">
    <property type="entry name" value="CarO-like"/>
</dbReference>
<evidence type="ECO:0000256" key="1">
    <source>
        <dbReference type="ARBA" id="ARBA00022729"/>
    </source>
</evidence>
<evidence type="ECO:0000313" key="4">
    <source>
        <dbReference type="Proteomes" id="UP001150830"/>
    </source>
</evidence>
<dbReference type="PANTHER" id="PTHR36571">
    <property type="entry name" value="PROTEIN YGIW"/>
    <property type="match status" value="1"/>
</dbReference>
<accession>A0A9X3EP51</accession>